<organism evidence="2 3">
    <name type="scientific">Methanobacterium formicicum (strain DSM 3637 / PP1)</name>
    <dbReference type="NCBI Taxonomy" id="1204725"/>
    <lineage>
        <taxon>Archaea</taxon>
        <taxon>Methanobacteriati</taxon>
        <taxon>Methanobacteriota</taxon>
        <taxon>Methanomada group</taxon>
        <taxon>Methanobacteria</taxon>
        <taxon>Methanobacteriales</taxon>
        <taxon>Methanobacteriaceae</taxon>
        <taxon>Methanobacterium</taxon>
    </lineage>
</organism>
<comment type="caution">
    <text evidence="2">The sequence shown here is derived from an EMBL/GenBank/DDBJ whole genome shotgun (WGS) entry which is preliminary data.</text>
</comment>
<dbReference type="EMBL" id="AMPO01000013">
    <property type="protein sequence ID" value="EKF84766.1"/>
    <property type="molecule type" value="Genomic_DNA"/>
</dbReference>
<evidence type="ECO:0000313" key="3">
    <source>
        <dbReference type="Proteomes" id="UP000007360"/>
    </source>
</evidence>
<sequence>MRFHPVISIIISIIIVSLFTWNLPGTSLINSLILIVPFAILGGFIATFLSKNNKAVYGSFFGMVWSLPYVLYGTVTKQNTYFLFVISFLIFGYVGGYIASLLRVRLNNEKTENL</sequence>
<keyword evidence="1" id="KW-1133">Transmembrane helix</keyword>
<feature type="transmembrane region" description="Helical" evidence="1">
    <location>
        <begin position="29"/>
        <end position="49"/>
    </location>
</feature>
<dbReference type="Proteomes" id="UP000007360">
    <property type="component" value="Unassembled WGS sequence"/>
</dbReference>
<evidence type="ECO:0000256" key="1">
    <source>
        <dbReference type="SAM" id="Phobius"/>
    </source>
</evidence>
<feature type="transmembrane region" description="Helical" evidence="1">
    <location>
        <begin position="56"/>
        <end position="75"/>
    </location>
</feature>
<evidence type="ECO:0000313" key="2">
    <source>
        <dbReference type="EMBL" id="EKF84766.1"/>
    </source>
</evidence>
<keyword evidence="1" id="KW-0812">Transmembrane</keyword>
<feature type="transmembrane region" description="Helical" evidence="1">
    <location>
        <begin position="7"/>
        <end position="23"/>
    </location>
</feature>
<gene>
    <name evidence="2" type="ORF">A994_12171</name>
</gene>
<name>K2Q9Z0_METFP</name>
<dbReference type="AlphaFoldDB" id="K2Q9Z0"/>
<reference evidence="2 3" key="1">
    <citation type="journal article" date="2012" name="J. Bacteriol.">
        <title>Draft genome sequence of Methanobacterium formicicum DSM 3637, an archaebacterium isolated from the methane producer amoeba Pelomyxa palustris.</title>
        <authorList>
            <person name="Gutierrez G."/>
        </authorList>
    </citation>
    <scope>NUCLEOTIDE SEQUENCE [LARGE SCALE GENOMIC DNA]</scope>
    <source>
        <strain evidence="3">DSM 3637 / PP1</strain>
    </source>
</reference>
<keyword evidence="3" id="KW-1185">Reference proteome</keyword>
<proteinExistence type="predicted"/>
<protein>
    <submittedName>
        <fullName evidence="2">Uncharacterized protein</fullName>
    </submittedName>
</protein>
<accession>K2Q9Z0</accession>
<keyword evidence="1" id="KW-0472">Membrane</keyword>
<feature type="transmembrane region" description="Helical" evidence="1">
    <location>
        <begin position="81"/>
        <end position="102"/>
    </location>
</feature>
<dbReference type="RefSeq" id="WP_004031962.1">
    <property type="nucleotide sequence ID" value="NZ_AMPO01000013.1"/>
</dbReference>